<keyword evidence="8" id="KW-1185">Reference proteome</keyword>
<evidence type="ECO:0000256" key="6">
    <source>
        <dbReference type="SAM" id="Phobius"/>
    </source>
</evidence>
<evidence type="ECO:0000313" key="8">
    <source>
        <dbReference type="Proteomes" id="UP000011566"/>
    </source>
</evidence>
<feature type="transmembrane region" description="Helical" evidence="6">
    <location>
        <begin position="310"/>
        <end position="340"/>
    </location>
</feature>
<dbReference type="InterPro" id="IPR002549">
    <property type="entry name" value="AI-2E-like"/>
</dbReference>
<dbReference type="PANTHER" id="PTHR21716:SF4">
    <property type="entry name" value="TRANSMEMBRANE PROTEIN 245"/>
    <property type="match status" value="1"/>
</dbReference>
<dbReference type="OrthoDB" id="137390at2157"/>
<protein>
    <recommendedName>
        <fullName evidence="9">Permease</fullName>
    </recommendedName>
</protein>
<feature type="transmembrane region" description="Helical" evidence="6">
    <location>
        <begin position="161"/>
        <end position="186"/>
    </location>
</feature>
<feature type="transmembrane region" description="Helical" evidence="6">
    <location>
        <begin position="273"/>
        <end position="290"/>
    </location>
</feature>
<dbReference type="EMBL" id="AOMB01000035">
    <property type="protein sequence ID" value="EMA37261.1"/>
    <property type="molecule type" value="Genomic_DNA"/>
</dbReference>
<sequence>MSTEQRLLLVTIALFGVLAVLMVLPYEQYLLLAILLAYLLHPLQRRLRSSVGPRVSAGLLIIGVFLAVIVPLGVFVRVAVRQAISILTAINRGDVGVGALENFLGRQVGVSVDLQRLLLRSGFDASTALGGAGGGNTTTLLNNATRVVTNLVSVFGRVTDIAIGLMVLLFVLYYLLVDGPALVSWLRAVSPFRVSTFDRLYDRIDRLMYAVLFGNLLVGIVQGVLVGIGFAVLGVPNAIFWTIVTAVLSLLPVIGAFIVWVPAVGYLFVIDRPVIAVVLLAYGTLVVSLSDNYLRPVIGGREAQLNPGVFIVGIFGGLAVFGFMGVFFGPVVLGLLIVLVEIFAEYRNPVGPAG</sequence>
<dbReference type="PANTHER" id="PTHR21716">
    <property type="entry name" value="TRANSMEMBRANE PROTEIN"/>
    <property type="match status" value="1"/>
</dbReference>
<accession>M0LUX4</accession>
<proteinExistence type="inferred from homology"/>
<feature type="transmembrane region" description="Helical" evidence="6">
    <location>
        <begin position="207"/>
        <end position="232"/>
    </location>
</feature>
<dbReference type="RefSeq" id="WP_007694485.1">
    <property type="nucleotide sequence ID" value="NZ_AJRK01000407.1"/>
</dbReference>
<dbReference type="PATRIC" id="fig|1132509.6.peg.2969"/>
<dbReference type="GO" id="GO:0016020">
    <property type="term" value="C:membrane"/>
    <property type="evidence" value="ECO:0007669"/>
    <property type="project" value="UniProtKB-SubCell"/>
</dbReference>
<dbReference type="eggNOG" id="arCOG02642">
    <property type="taxonomic scope" value="Archaea"/>
</dbReference>
<dbReference type="Proteomes" id="UP000011566">
    <property type="component" value="Unassembled WGS sequence"/>
</dbReference>
<gene>
    <name evidence="7" type="ORF">C447_12857</name>
</gene>
<keyword evidence="3 6" id="KW-0812">Transmembrane</keyword>
<keyword evidence="4 6" id="KW-1133">Transmembrane helix</keyword>
<dbReference type="AlphaFoldDB" id="M0LUX4"/>
<dbReference type="Pfam" id="PF01594">
    <property type="entry name" value="AI-2E_transport"/>
    <property type="match status" value="1"/>
</dbReference>
<keyword evidence="5 6" id="KW-0472">Membrane</keyword>
<evidence type="ECO:0000256" key="4">
    <source>
        <dbReference type="ARBA" id="ARBA00022989"/>
    </source>
</evidence>
<name>M0LUX4_9EURY</name>
<evidence type="ECO:0000256" key="3">
    <source>
        <dbReference type="ARBA" id="ARBA00022692"/>
    </source>
</evidence>
<evidence type="ECO:0000256" key="2">
    <source>
        <dbReference type="ARBA" id="ARBA00009773"/>
    </source>
</evidence>
<feature type="transmembrane region" description="Helical" evidence="6">
    <location>
        <begin position="59"/>
        <end position="80"/>
    </location>
</feature>
<comment type="subcellular location">
    <subcellularLocation>
        <location evidence="1">Membrane</location>
        <topology evidence="1">Multi-pass membrane protein</topology>
    </subcellularLocation>
</comment>
<evidence type="ECO:0000256" key="5">
    <source>
        <dbReference type="ARBA" id="ARBA00023136"/>
    </source>
</evidence>
<evidence type="ECO:0000313" key="7">
    <source>
        <dbReference type="EMBL" id="EMA37261.1"/>
    </source>
</evidence>
<reference evidence="7 8" key="1">
    <citation type="journal article" date="2014" name="PLoS Genet.">
        <title>Phylogenetically driven sequencing of extremely halophilic archaea reveals strategies for static and dynamic osmo-response.</title>
        <authorList>
            <person name="Becker E.A."/>
            <person name="Seitzer P.M."/>
            <person name="Tritt A."/>
            <person name="Larsen D."/>
            <person name="Krusor M."/>
            <person name="Yao A.I."/>
            <person name="Wu D."/>
            <person name="Madern D."/>
            <person name="Eisen J.A."/>
            <person name="Darling A.E."/>
            <person name="Facciotti M.T."/>
        </authorList>
    </citation>
    <scope>NUCLEOTIDE SEQUENCE [LARGE SCALE GENOMIC DNA]</scope>
    <source>
        <strain evidence="7 8">100A6</strain>
    </source>
</reference>
<evidence type="ECO:0000256" key="1">
    <source>
        <dbReference type="ARBA" id="ARBA00004141"/>
    </source>
</evidence>
<evidence type="ECO:0008006" key="9">
    <source>
        <dbReference type="Google" id="ProtNLM"/>
    </source>
</evidence>
<comment type="similarity">
    <text evidence="2">Belongs to the autoinducer-2 exporter (AI-2E) (TC 2.A.86) family.</text>
</comment>
<comment type="caution">
    <text evidence="7">The sequence shown here is derived from an EMBL/GenBank/DDBJ whole genome shotgun (WGS) entry which is preliminary data.</text>
</comment>
<feature type="transmembrane region" description="Helical" evidence="6">
    <location>
        <begin position="7"/>
        <end position="24"/>
    </location>
</feature>
<feature type="transmembrane region" description="Helical" evidence="6">
    <location>
        <begin position="238"/>
        <end position="261"/>
    </location>
</feature>
<organism evidence="7 8">
    <name type="scientific">Halococcus hamelinensis 100A6</name>
    <dbReference type="NCBI Taxonomy" id="1132509"/>
    <lineage>
        <taxon>Archaea</taxon>
        <taxon>Methanobacteriati</taxon>
        <taxon>Methanobacteriota</taxon>
        <taxon>Stenosarchaea group</taxon>
        <taxon>Halobacteria</taxon>
        <taxon>Halobacteriales</taxon>
        <taxon>Halococcaceae</taxon>
        <taxon>Halococcus</taxon>
    </lineage>
</organism>